<feature type="region of interest" description="Disordered" evidence="1">
    <location>
        <begin position="69"/>
        <end position="90"/>
    </location>
</feature>
<keyword evidence="2" id="KW-0812">Transmembrane</keyword>
<evidence type="ECO:0000313" key="3">
    <source>
        <dbReference type="EMBL" id="KAK3238346.1"/>
    </source>
</evidence>
<accession>A0AAE0BKM2</accession>
<proteinExistence type="predicted"/>
<dbReference type="Proteomes" id="UP001190700">
    <property type="component" value="Unassembled WGS sequence"/>
</dbReference>
<dbReference type="EMBL" id="LGRX02034247">
    <property type="protein sequence ID" value="KAK3238346.1"/>
    <property type="molecule type" value="Genomic_DNA"/>
</dbReference>
<evidence type="ECO:0000256" key="2">
    <source>
        <dbReference type="SAM" id="Phobius"/>
    </source>
</evidence>
<evidence type="ECO:0000256" key="1">
    <source>
        <dbReference type="SAM" id="MobiDB-lite"/>
    </source>
</evidence>
<protein>
    <recommendedName>
        <fullName evidence="5">Nucleotide-diphospho-sugar transferase domain-containing protein</fullName>
    </recommendedName>
</protein>
<evidence type="ECO:0000313" key="4">
    <source>
        <dbReference type="Proteomes" id="UP001190700"/>
    </source>
</evidence>
<sequence length="462" mass="52226">MPGRPGLGSRRAEHEESVLSTKSSHCTANKRGVIWCILSKLLVLLGCTISGFALYRALHTLVEQPQNQSGVQQADLSHRHPKHHGDAQQTGSATYQDMMELLGEINTHLKSSDDGIQGHGPGEPKCVNPLVLGARVSRMASDDLDSGYPARGALYTVAAVQSQEERKMYALMSHTFRSASLALYLNPDLFITLFTDKPLFTSYVHKFNLTTTHPFASVVFFDDIMDLTKEYDAQTSISMGYGPVVWAKKIVTFQHTPYPVSLFMDGDTCFCHSEGLEQLFQALDGGMDIAYIHEKDKPGPALEKIPERFRERNTGVVIYASNIRVHHLLQTWEQYFYRGINASLGQINDQPSLREALYDIQHKWQRSEQVKEKILSFAKQICRGFDKVQKAKCIAKKVHKGPGCMRKCWIVHEKCECWANKKNWGFQRENVPAMVPPGSKLPHFHDVRDQNLAKLCWFTSRT</sequence>
<feature type="region of interest" description="Disordered" evidence="1">
    <location>
        <begin position="1"/>
        <end position="23"/>
    </location>
</feature>
<reference evidence="3 4" key="1">
    <citation type="journal article" date="2015" name="Genome Biol. Evol.">
        <title>Comparative Genomics of a Bacterivorous Green Alga Reveals Evolutionary Causalities and Consequences of Phago-Mixotrophic Mode of Nutrition.</title>
        <authorList>
            <person name="Burns J.A."/>
            <person name="Paasch A."/>
            <person name="Narechania A."/>
            <person name="Kim E."/>
        </authorList>
    </citation>
    <scope>NUCLEOTIDE SEQUENCE [LARGE SCALE GENOMIC DNA]</scope>
    <source>
        <strain evidence="3 4">PLY_AMNH</strain>
    </source>
</reference>
<keyword evidence="2" id="KW-1133">Transmembrane helix</keyword>
<keyword evidence="2" id="KW-0472">Membrane</keyword>
<name>A0AAE0BKM2_9CHLO</name>
<gene>
    <name evidence="3" type="ORF">CYMTET_51635</name>
</gene>
<dbReference type="AlphaFoldDB" id="A0AAE0BKM2"/>
<comment type="caution">
    <text evidence="3">The sequence shown here is derived from an EMBL/GenBank/DDBJ whole genome shotgun (WGS) entry which is preliminary data.</text>
</comment>
<keyword evidence="4" id="KW-1185">Reference proteome</keyword>
<feature type="transmembrane region" description="Helical" evidence="2">
    <location>
        <begin position="32"/>
        <end position="55"/>
    </location>
</feature>
<organism evidence="3 4">
    <name type="scientific">Cymbomonas tetramitiformis</name>
    <dbReference type="NCBI Taxonomy" id="36881"/>
    <lineage>
        <taxon>Eukaryota</taxon>
        <taxon>Viridiplantae</taxon>
        <taxon>Chlorophyta</taxon>
        <taxon>Pyramimonadophyceae</taxon>
        <taxon>Pyramimonadales</taxon>
        <taxon>Pyramimonadaceae</taxon>
        <taxon>Cymbomonas</taxon>
    </lineage>
</organism>
<evidence type="ECO:0008006" key="5">
    <source>
        <dbReference type="Google" id="ProtNLM"/>
    </source>
</evidence>